<dbReference type="STRING" id="2060905.A0A2B7X0R2"/>
<dbReference type="OrthoDB" id="412018at2759"/>
<sequence length="350" mass="38656">MSRKIKVAAAQVGSVHIDSDRKETLQRLIALMKTAASSGAQLVVYPETAFTTFFPRHLMSQSEVVRFFEKGDDITKSENVKEFFDAAHSLGIDVCIGYAELTSAGENYNTCVYYSGSQGKVISKYRKIHLPGTSEPFENPNAINQLEKRYFKPGNLGFKAFRVPDLVPDALKQSDMTTTAAMTKTDMAGKGDPIVGMMICNDRRWPESWRAYGLQGVELVLCGYNTPSFAPDLYGDPELDRQEAERKAYFYHKLVMEYNSYANSCFSISAARAGLDDGKYGLIGGSAIVDPMGQTIAEAKGTGDEVVVAEIDLAMCRYGKKASFDFDRHRRIEAYGILSSQTGVVEPPLL</sequence>
<dbReference type="SUPFAM" id="SSF56317">
    <property type="entry name" value="Carbon-nitrogen hydrolase"/>
    <property type="match status" value="1"/>
</dbReference>
<dbReference type="AlphaFoldDB" id="A0A2B7X0R2"/>
<keyword evidence="1" id="KW-0378">Hydrolase</keyword>
<dbReference type="PANTHER" id="PTHR43674">
    <property type="entry name" value="NITRILASE C965.09-RELATED"/>
    <property type="match status" value="1"/>
</dbReference>
<dbReference type="InterPro" id="IPR003010">
    <property type="entry name" value="C-N_Hydrolase"/>
</dbReference>
<proteinExistence type="predicted"/>
<dbReference type="Gene3D" id="3.60.110.10">
    <property type="entry name" value="Carbon-nitrogen hydrolase"/>
    <property type="match status" value="1"/>
</dbReference>
<dbReference type="InterPro" id="IPR036526">
    <property type="entry name" value="C-N_Hydrolase_sf"/>
</dbReference>
<dbReference type="Pfam" id="PF00795">
    <property type="entry name" value="CN_hydrolase"/>
    <property type="match status" value="1"/>
</dbReference>
<name>A0A2B7X0R2_9EURO</name>
<gene>
    <name evidence="3" type="ORF">GX51_04753</name>
</gene>
<dbReference type="PROSITE" id="PS50263">
    <property type="entry name" value="CN_HYDROLASE"/>
    <property type="match status" value="1"/>
</dbReference>
<comment type="caution">
    <text evidence="3">The sequence shown here is derived from an EMBL/GenBank/DDBJ whole genome shotgun (WGS) entry which is preliminary data.</text>
</comment>
<evidence type="ECO:0000259" key="2">
    <source>
        <dbReference type="PROSITE" id="PS50263"/>
    </source>
</evidence>
<evidence type="ECO:0000313" key="3">
    <source>
        <dbReference type="EMBL" id="PGH02312.1"/>
    </source>
</evidence>
<dbReference type="Proteomes" id="UP000224080">
    <property type="component" value="Unassembled WGS sequence"/>
</dbReference>
<protein>
    <recommendedName>
        <fullName evidence="2">CN hydrolase domain-containing protein</fullName>
    </recommendedName>
</protein>
<evidence type="ECO:0000256" key="1">
    <source>
        <dbReference type="ARBA" id="ARBA00022801"/>
    </source>
</evidence>
<dbReference type="PANTHER" id="PTHR43674:SF12">
    <property type="entry name" value="NITRILASE C965.09-RELATED"/>
    <property type="match status" value="1"/>
</dbReference>
<organism evidence="3 4">
    <name type="scientific">Blastomyces parvus</name>
    <dbReference type="NCBI Taxonomy" id="2060905"/>
    <lineage>
        <taxon>Eukaryota</taxon>
        <taxon>Fungi</taxon>
        <taxon>Dikarya</taxon>
        <taxon>Ascomycota</taxon>
        <taxon>Pezizomycotina</taxon>
        <taxon>Eurotiomycetes</taxon>
        <taxon>Eurotiomycetidae</taxon>
        <taxon>Onygenales</taxon>
        <taxon>Ajellomycetaceae</taxon>
        <taxon>Blastomyces</taxon>
    </lineage>
</organism>
<dbReference type="EMBL" id="PDNC01000061">
    <property type="protein sequence ID" value="PGH02312.1"/>
    <property type="molecule type" value="Genomic_DNA"/>
</dbReference>
<dbReference type="InterPro" id="IPR050345">
    <property type="entry name" value="Aliph_Amidase/BUP"/>
</dbReference>
<feature type="domain" description="CN hydrolase" evidence="2">
    <location>
        <begin position="5"/>
        <end position="313"/>
    </location>
</feature>
<reference evidence="3 4" key="1">
    <citation type="submission" date="2017-10" db="EMBL/GenBank/DDBJ databases">
        <title>Comparative genomics in systemic dimorphic fungi from Ajellomycetaceae.</title>
        <authorList>
            <person name="Munoz J.F."/>
            <person name="Mcewen J.G."/>
            <person name="Clay O.K."/>
            <person name="Cuomo C.A."/>
        </authorList>
    </citation>
    <scope>NUCLEOTIDE SEQUENCE [LARGE SCALE GENOMIC DNA]</scope>
    <source>
        <strain evidence="3 4">UAMH130</strain>
    </source>
</reference>
<evidence type="ECO:0000313" key="4">
    <source>
        <dbReference type="Proteomes" id="UP000224080"/>
    </source>
</evidence>
<keyword evidence="4" id="KW-1185">Reference proteome</keyword>
<accession>A0A2B7X0R2</accession>
<dbReference type="GO" id="GO:0016811">
    <property type="term" value="F:hydrolase activity, acting on carbon-nitrogen (but not peptide) bonds, in linear amides"/>
    <property type="evidence" value="ECO:0007669"/>
    <property type="project" value="TreeGrafter"/>
</dbReference>